<keyword evidence="2" id="KW-1185">Reference proteome</keyword>
<accession>A0A7L4P6P3</accession>
<evidence type="ECO:0000313" key="1">
    <source>
        <dbReference type="EMBL" id="NYR14749.1"/>
    </source>
</evidence>
<evidence type="ECO:0000313" key="2">
    <source>
        <dbReference type="Proteomes" id="UP000554766"/>
    </source>
</evidence>
<dbReference type="OMA" id="RSGWIWI"/>
<protein>
    <submittedName>
        <fullName evidence="1">Uncharacterized protein</fullName>
    </submittedName>
</protein>
<dbReference type="RefSeq" id="WP_011900217.1">
    <property type="nucleotide sequence ID" value="NZ_JAAVJF010000001.1"/>
</dbReference>
<reference evidence="1 2" key="1">
    <citation type="journal article" date="2020" name="Nat. Commun.">
        <title>The structures of two archaeal type IV pili illuminate evolutionary relationships.</title>
        <authorList>
            <person name="Wang F."/>
            <person name="Baquero D.P."/>
            <person name="Su Z."/>
            <person name="Beltran L.C."/>
            <person name="Prangishvili D."/>
            <person name="Krupovic M."/>
            <person name="Egelman E.H."/>
        </authorList>
    </citation>
    <scope>NUCLEOTIDE SEQUENCE [LARGE SCALE GENOMIC DNA]</scope>
    <source>
        <strain evidence="1 2">2GA</strain>
    </source>
</reference>
<gene>
    <name evidence="1" type="ORF">HC235_01970</name>
</gene>
<dbReference type="EMBL" id="JAAVJF010000001">
    <property type="protein sequence ID" value="NYR14749.1"/>
    <property type="molecule type" value="Genomic_DNA"/>
</dbReference>
<name>A0A7L4P6P3_9CREN</name>
<sequence length="521" mass="57528">MPVFKLRRITTRRALALILIAAVALTTYIVATNLPSPGITIRFEIYEDGRRITDIFTRSDVIAAVFIRAITPDGEVPVFIGQTRGVVHVPAAKLGPVAKNWTDLQKERGNDPERFFTALIVSVAVVNKTSGKLILYATYFVDYPPAKIARGDTEIFYTLHIAKKRAETRGYVVKVDREEKRGPPLGYSFAALGPPYTEPPKGAWCEYYPSDIPTAVCWYRKAWIGVDNLTAVFPSSYFAVYNGKTYMKVPVIMAVNNFTASGSIGIGISVLQTTAKISVIASLAVPTDTRPSISLAGRSWGGELYYISNSIFLDPTRSGWIWIYGRPVFASYDVWYYVGPITEYIGEENYFYIADIYVNNMIIISDQAFGLPSEIVNFFYEGVTKQGPLTIPGTALDDGKLDPGEYLYFSDLFPYYDKCGADFEIGIPVGAIIVAALTKNVQLTLATAAIKALEVSLSVEGANVYIIGHIYNYGDHPGVPNDMNIAEYIAIAVGKYKYTAKDSWGNTCTYDVPAGLYIESR</sequence>
<organism evidence="1 2">
    <name type="scientific">Pyrobaculum arsenaticum</name>
    <dbReference type="NCBI Taxonomy" id="121277"/>
    <lineage>
        <taxon>Archaea</taxon>
        <taxon>Thermoproteota</taxon>
        <taxon>Thermoprotei</taxon>
        <taxon>Thermoproteales</taxon>
        <taxon>Thermoproteaceae</taxon>
        <taxon>Pyrobaculum</taxon>
    </lineage>
</organism>
<proteinExistence type="predicted"/>
<dbReference type="Proteomes" id="UP000554766">
    <property type="component" value="Unassembled WGS sequence"/>
</dbReference>
<dbReference type="AlphaFoldDB" id="A0A7L4P6P3"/>
<comment type="caution">
    <text evidence="1">The sequence shown here is derived from an EMBL/GenBank/DDBJ whole genome shotgun (WGS) entry which is preliminary data.</text>
</comment>
<dbReference type="GeneID" id="5056003"/>